<protein>
    <submittedName>
        <fullName evidence="1">Uncharacterized protein</fullName>
    </submittedName>
</protein>
<proteinExistence type="predicted"/>
<dbReference type="RefSeq" id="WP_184260325.1">
    <property type="nucleotide sequence ID" value="NZ_JACIIX010000001.1"/>
</dbReference>
<organism evidence="1 2">
    <name type="scientific">Novispirillum itersonii</name>
    <name type="common">Aquaspirillum itersonii</name>
    <dbReference type="NCBI Taxonomy" id="189"/>
    <lineage>
        <taxon>Bacteria</taxon>
        <taxon>Pseudomonadati</taxon>
        <taxon>Pseudomonadota</taxon>
        <taxon>Alphaproteobacteria</taxon>
        <taxon>Rhodospirillales</taxon>
        <taxon>Novispirillaceae</taxon>
        <taxon>Novispirillum</taxon>
    </lineage>
</organism>
<gene>
    <name evidence="1" type="ORF">FHS48_000220</name>
</gene>
<dbReference type="EMBL" id="JACIIX010000001">
    <property type="protein sequence ID" value="MBB6208839.1"/>
    <property type="molecule type" value="Genomic_DNA"/>
</dbReference>
<dbReference type="AlphaFoldDB" id="A0A7W9ZF20"/>
<comment type="caution">
    <text evidence="1">The sequence shown here is derived from an EMBL/GenBank/DDBJ whole genome shotgun (WGS) entry which is preliminary data.</text>
</comment>
<keyword evidence="2" id="KW-1185">Reference proteome</keyword>
<dbReference type="Proteomes" id="UP000544872">
    <property type="component" value="Unassembled WGS sequence"/>
</dbReference>
<name>A0A7W9ZF20_NOVIT</name>
<reference evidence="1 2" key="1">
    <citation type="submission" date="2020-08" db="EMBL/GenBank/DDBJ databases">
        <title>Genomic Encyclopedia of Type Strains, Phase IV (KMG-IV): sequencing the most valuable type-strain genomes for metagenomic binning, comparative biology and taxonomic classification.</title>
        <authorList>
            <person name="Goeker M."/>
        </authorList>
    </citation>
    <scope>NUCLEOTIDE SEQUENCE [LARGE SCALE GENOMIC DNA]</scope>
    <source>
        <strain evidence="1 2">DSM 11590</strain>
    </source>
</reference>
<evidence type="ECO:0000313" key="2">
    <source>
        <dbReference type="Proteomes" id="UP000544872"/>
    </source>
</evidence>
<evidence type="ECO:0000313" key="1">
    <source>
        <dbReference type="EMBL" id="MBB6208839.1"/>
    </source>
</evidence>
<accession>A0A7W9ZF20</accession>
<sequence length="180" mass="19470">MAILGPDFGGLPFRSQMSAGSAPRRFCDLGDAVRVVADRLRRLNRCASGSGLSCIVDGHFPILDPFGDAERVVEALLSTLLHCRYSMTPDMPGRSGGLSPVYLEVLSFVDARGVRQARLMMVVQSPCAASLAQLARGHLIETSLPERIDALRGVLQISDLGSRMIVRLDFPQQHPVEAAL</sequence>